<comment type="caution">
    <text evidence="1">The sequence shown here is derived from an EMBL/GenBank/DDBJ whole genome shotgun (WGS) entry which is preliminary data.</text>
</comment>
<accession>A0A7J6G6J5</accession>
<name>A0A7J6G6J5_CANSA</name>
<sequence>MVMVLLWRFIRRNINYNDKENKTTGGRNGALGKISLSNVDTRGVDVLASSLSNTNTCRGNVVIRICILPLGSDWSIFLSDKVKFVIRVVIESSISVKAFSPLVDF</sequence>
<gene>
    <name evidence="1" type="ORF">F8388_001275</name>
</gene>
<proteinExistence type="predicted"/>
<evidence type="ECO:0000313" key="1">
    <source>
        <dbReference type="EMBL" id="KAF4378621.1"/>
    </source>
</evidence>
<protein>
    <submittedName>
        <fullName evidence="1">Uncharacterized protein</fullName>
    </submittedName>
</protein>
<dbReference type="Proteomes" id="UP000525078">
    <property type="component" value="Unassembled WGS sequence"/>
</dbReference>
<dbReference type="EMBL" id="JAATIP010000072">
    <property type="protein sequence ID" value="KAF4378621.1"/>
    <property type="molecule type" value="Genomic_DNA"/>
</dbReference>
<dbReference type="AlphaFoldDB" id="A0A7J6G6J5"/>
<evidence type="ECO:0000313" key="2">
    <source>
        <dbReference type="Proteomes" id="UP000525078"/>
    </source>
</evidence>
<organism evidence="1 2">
    <name type="scientific">Cannabis sativa</name>
    <name type="common">Hemp</name>
    <name type="synonym">Marijuana</name>
    <dbReference type="NCBI Taxonomy" id="3483"/>
    <lineage>
        <taxon>Eukaryota</taxon>
        <taxon>Viridiplantae</taxon>
        <taxon>Streptophyta</taxon>
        <taxon>Embryophyta</taxon>
        <taxon>Tracheophyta</taxon>
        <taxon>Spermatophyta</taxon>
        <taxon>Magnoliopsida</taxon>
        <taxon>eudicotyledons</taxon>
        <taxon>Gunneridae</taxon>
        <taxon>Pentapetalae</taxon>
        <taxon>rosids</taxon>
        <taxon>fabids</taxon>
        <taxon>Rosales</taxon>
        <taxon>Cannabaceae</taxon>
        <taxon>Cannabis</taxon>
    </lineage>
</organism>
<reference evidence="1 2" key="1">
    <citation type="journal article" date="2020" name="bioRxiv">
        <title>Sequence and annotation of 42 cannabis genomes reveals extensive copy number variation in cannabinoid synthesis and pathogen resistance genes.</title>
        <authorList>
            <person name="Mckernan K.J."/>
            <person name="Helbert Y."/>
            <person name="Kane L.T."/>
            <person name="Ebling H."/>
            <person name="Zhang L."/>
            <person name="Liu B."/>
            <person name="Eaton Z."/>
            <person name="Mclaughlin S."/>
            <person name="Kingan S."/>
            <person name="Baybayan P."/>
            <person name="Concepcion G."/>
            <person name="Jordan M."/>
            <person name="Riva A."/>
            <person name="Barbazuk W."/>
            <person name="Harkins T."/>
        </authorList>
    </citation>
    <scope>NUCLEOTIDE SEQUENCE [LARGE SCALE GENOMIC DNA]</scope>
    <source>
        <strain evidence="2">cv. Jamaican Lion 4</strain>
        <tissue evidence="1">Leaf</tissue>
    </source>
</reference>